<gene>
    <name evidence="2" type="ORF">MUN89_04480</name>
</gene>
<dbReference type="EMBL" id="CP095073">
    <property type="protein sequence ID" value="UOQ45210.1"/>
    <property type="molecule type" value="Genomic_DNA"/>
</dbReference>
<name>A0ABY4ELC9_9BACI</name>
<accession>A0ABY4ELC9</accession>
<organism evidence="2 3">
    <name type="scientific">Halobacillus salinarum</name>
    <dbReference type="NCBI Taxonomy" id="2932257"/>
    <lineage>
        <taxon>Bacteria</taxon>
        <taxon>Bacillati</taxon>
        <taxon>Bacillota</taxon>
        <taxon>Bacilli</taxon>
        <taxon>Bacillales</taxon>
        <taxon>Bacillaceae</taxon>
        <taxon>Halobacillus</taxon>
    </lineage>
</organism>
<proteinExistence type="predicted"/>
<feature type="domain" description="DUF4166" evidence="1">
    <location>
        <begin position="16"/>
        <end position="194"/>
    </location>
</feature>
<evidence type="ECO:0000259" key="1">
    <source>
        <dbReference type="Pfam" id="PF13761"/>
    </source>
</evidence>
<dbReference type="Proteomes" id="UP000831787">
    <property type="component" value="Chromosome"/>
</dbReference>
<evidence type="ECO:0000313" key="2">
    <source>
        <dbReference type="EMBL" id="UOQ45210.1"/>
    </source>
</evidence>
<dbReference type="Pfam" id="PF13761">
    <property type="entry name" value="DUF4166"/>
    <property type="match status" value="1"/>
</dbReference>
<sequence>MTSIFHRALGEQFYQLHPEIQKKYGLTSKQNIMTLGQGRMTEIRGTPAALKPLLYVSSYDHIGFAERGKNIPFTMENYAYQDELGRETVSWVRRFFFPYAIRGHDAAMYFDERAGGIVYSLGKSGAVSSPLYVEATPKGGLFMQSEQLTFKEKYRLPKLTTSVYEHYDEEVQAYRVHMHAEHHLLGTMLMYEGHIYTEFLPMTYNNIPDRGIFV</sequence>
<dbReference type="InterPro" id="IPR025311">
    <property type="entry name" value="DUF4166"/>
</dbReference>
<keyword evidence="3" id="KW-1185">Reference proteome</keyword>
<protein>
    <submittedName>
        <fullName evidence="2">DUF4166 domain-containing protein</fullName>
    </submittedName>
</protein>
<dbReference type="RefSeq" id="WP_244711760.1">
    <property type="nucleotide sequence ID" value="NZ_CP095073.1"/>
</dbReference>
<evidence type="ECO:0000313" key="3">
    <source>
        <dbReference type="Proteomes" id="UP000831787"/>
    </source>
</evidence>
<reference evidence="2 3" key="1">
    <citation type="submission" date="2022-04" db="EMBL/GenBank/DDBJ databases">
        <title>Halobacillus sp. isolated from saltern.</title>
        <authorList>
            <person name="Won M."/>
            <person name="Lee C.-M."/>
            <person name="Woen H.-Y."/>
            <person name="Kwon S.-W."/>
        </authorList>
    </citation>
    <scope>NUCLEOTIDE SEQUENCE [LARGE SCALE GENOMIC DNA]</scope>
    <source>
        <strain evidence="2 3">SSBR10-3</strain>
    </source>
</reference>